<feature type="transmembrane region" description="Helical" evidence="9">
    <location>
        <begin position="390"/>
        <end position="409"/>
    </location>
</feature>
<dbReference type="Pfam" id="PF00512">
    <property type="entry name" value="HisKA"/>
    <property type="match status" value="1"/>
</dbReference>
<comment type="subcellular location">
    <subcellularLocation>
        <location evidence="2">Membrane</location>
    </subcellularLocation>
</comment>
<dbReference type="CDD" id="cd00075">
    <property type="entry name" value="HATPase"/>
    <property type="match status" value="1"/>
</dbReference>
<dbReference type="Pfam" id="PF07695">
    <property type="entry name" value="7TMR-DISM_7TM"/>
    <property type="match status" value="1"/>
</dbReference>
<dbReference type="SMART" id="SM00388">
    <property type="entry name" value="HisKA"/>
    <property type="match status" value="1"/>
</dbReference>
<dbReference type="InterPro" id="IPR050736">
    <property type="entry name" value="Sensor_HK_Regulatory"/>
</dbReference>
<dbReference type="InterPro" id="IPR003661">
    <property type="entry name" value="HisK_dim/P_dom"/>
</dbReference>
<evidence type="ECO:0000256" key="2">
    <source>
        <dbReference type="ARBA" id="ARBA00004370"/>
    </source>
</evidence>
<dbReference type="SUPFAM" id="SSF55874">
    <property type="entry name" value="ATPase domain of HSP90 chaperone/DNA topoisomerase II/histidine kinase"/>
    <property type="match status" value="1"/>
</dbReference>
<keyword evidence="8 9" id="KW-0472">Membrane</keyword>
<sequence>MRPGTMISEHKLAAVLLAALLTIAALAFLVRLPGMIGGAPASVTVSEQNGVYDLSALTDLEGTVIRLAPGTTYYPNTYLAPENPGAAQPESVERYAQLRADYLSQRFVLKLPAGSGVYALTFKLSGRHALRVYVNGEPAGQTGSLGTTRQDTEVWENNITCYAAPQDGQMDIILHSAQFYHAKRGASLAQLSLVKTGPAVQPGLSAQSKGFLVMGALLCAALFLLCIFLLQPGSRATLWFALACLAMVLREGLQSQAWTYFSFIPGRLSFMLEYLSVVLLTVFLSLYLGQYINGRFLRAVQAAAITGSGIYGLVLLLTGPVFYTSVLKYYQALLVGCIVGGVTGLFWQMRRPAGEQAAALYGIAVFYLAAVGDILMYSNLFGGTHLNVPVSEAAMLIFVLAQTVSLFLMNNRVLAEARAAEQKLALEKEVLAGLNRMKTEFLGNVSHELKTPLTVVSSHSQHAASSLPQRPELAEAARSLRLIEGEAARMALMVSQLLDVSRIDESRMVMEKKRESALEIIQAALDDYYPVFSKNHNTLKLKKEGNIPPVLCDRSRIIQVLVNLLTNAVRHTRDGEITVTVRGGEGEAAVTVADTGEGIPPESLARLFERYHSRPSGMEKARAGGDTGTGLGLYICKYIIEAHGGEISVESAPGRGTRVRFTLPADDAP</sequence>
<evidence type="ECO:0000256" key="1">
    <source>
        <dbReference type="ARBA" id="ARBA00000085"/>
    </source>
</evidence>
<dbReference type="FunFam" id="3.30.565.10:FF:000006">
    <property type="entry name" value="Sensor histidine kinase WalK"/>
    <property type="match status" value="1"/>
</dbReference>
<dbReference type="PRINTS" id="PR00344">
    <property type="entry name" value="BCTRLSENSOR"/>
</dbReference>
<organism evidence="11 12">
    <name type="scientific">Syntrophobotulus glycolicus (strain DSM 8271 / FlGlyR)</name>
    <dbReference type="NCBI Taxonomy" id="645991"/>
    <lineage>
        <taxon>Bacteria</taxon>
        <taxon>Bacillati</taxon>
        <taxon>Bacillota</taxon>
        <taxon>Clostridia</taxon>
        <taxon>Eubacteriales</taxon>
        <taxon>Desulfitobacteriaceae</taxon>
        <taxon>Syntrophobotulus</taxon>
    </lineage>
</organism>
<gene>
    <name evidence="11" type="ordered locus">Sgly_1097</name>
</gene>
<dbReference type="InterPro" id="IPR004358">
    <property type="entry name" value="Sig_transdc_His_kin-like_C"/>
</dbReference>
<protein>
    <recommendedName>
        <fullName evidence="3">histidine kinase</fullName>
        <ecNumber evidence="3">2.7.13.3</ecNumber>
    </recommendedName>
</protein>
<reference evidence="11 12" key="1">
    <citation type="journal article" date="2011" name="Stand. Genomic Sci.">
        <title>Complete genome sequence of Syntrophobotulus glycolicus type strain (FlGlyR).</title>
        <authorList>
            <person name="Han C."/>
            <person name="Mwirichia R."/>
            <person name="Chertkov O."/>
            <person name="Held B."/>
            <person name="Lapidus A."/>
            <person name="Nolan M."/>
            <person name="Lucas S."/>
            <person name="Hammon N."/>
            <person name="Deshpande S."/>
            <person name="Cheng J.F."/>
            <person name="Tapia R."/>
            <person name="Goodwin L."/>
            <person name="Pitluck S."/>
            <person name="Huntemann M."/>
            <person name="Liolios K."/>
            <person name="Ivanova N."/>
            <person name="Pagani I."/>
            <person name="Mavromatis K."/>
            <person name="Ovchinikova G."/>
            <person name="Pati A."/>
            <person name="Chen A."/>
            <person name="Palaniappan K."/>
            <person name="Land M."/>
            <person name="Hauser L."/>
            <person name="Brambilla E.M."/>
            <person name="Rohde M."/>
            <person name="Spring S."/>
            <person name="Sikorski J."/>
            <person name="Goker M."/>
            <person name="Woyke T."/>
            <person name="Bristow J."/>
            <person name="Eisen J.A."/>
            <person name="Markowitz V."/>
            <person name="Hugenholtz P."/>
            <person name="Kyrpides N.C."/>
            <person name="Klenk H.P."/>
            <person name="Detter J.C."/>
        </authorList>
    </citation>
    <scope>NUCLEOTIDE SEQUENCE [LARGE SCALE GENOMIC DNA]</scope>
    <source>
        <strain evidence="12">DSM 8271 / FlGlyR</strain>
    </source>
</reference>
<evidence type="ECO:0000256" key="3">
    <source>
        <dbReference type="ARBA" id="ARBA00012438"/>
    </source>
</evidence>
<dbReference type="GO" id="GO:0000155">
    <property type="term" value="F:phosphorelay sensor kinase activity"/>
    <property type="evidence" value="ECO:0007669"/>
    <property type="project" value="InterPro"/>
</dbReference>
<evidence type="ECO:0000256" key="6">
    <source>
        <dbReference type="ARBA" id="ARBA00022777"/>
    </source>
</evidence>
<feature type="transmembrane region" description="Helical" evidence="9">
    <location>
        <begin position="359"/>
        <end position="378"/>
    </location>
</feature>
<evidence type="ECO:0000256" key="5">
    <source>
        <dbReference type="ARBA" id="ARBA00022679"/>
    </source>
</evidence>
<dbReference type="InterPro" id="IPR011623">
    <property type="entry name" value="7TMR_DISM_rcpt_extracell_dom1"/>
</dbReference>
<dbReference type="SMART" id="SM00387">
    <property type="entry name" value="HATPase_c"/>
    <property type="match status" value="1"/>
</dbReference>
<dbReference type="CDD" id="cd00082">
    <property type="entry name" value="HisKA"/>
    <property type="match status" value="1"/>
</dbReference>
<dbReference type="InterPro" id="IPR036097">
    <property type="entry name" value="HisK_dim/P_sf"/>
</dbReference>
<dbReference type="PROSITE" id="PS50109">
    <property type="entry name" value="HIS_KIN"/>
    <property type="match status" value="1"/>
</dbReference>
<feature type="transmembrane region" description="Helical" evidence="9">
    <location>
        <begin position="268"/>
        <end position="288"/>
    </location>
</feature>
<evidence type="ECO:0000256" key="4">
    <source>
        <dbReference type="ARBA" id="ARBA00022553"/>
    </source>
</evidence>
<dbReference type="AlphaFoldDB" id="F0SU39"/>
<proteinExistence type="predicted"/>
<dbReference type="InterPro" id="IPR036890">
    <property type="entry name" value="HATPase_C_sf"/>
</dbReference>
<evidence type="ECO:0000256" key="8">
    <source>
        <dbReference type="ARBA" id="ARBA00023136"/>
    </source>
</evidence>
<keyword evidence="7" id="KW-0902">Two-component regulatory system</keyword>
<comment type="catalytic activity">
    <reaction evidence="1">
        <text>ATP + protein L-histidine = ADP + protein N-phospho-L-histidine.</text>
        <dbReference type="EC" id="2.7.13.3"/>
    </reaction>
</comment>
<keyword evidence="9" id="KW-0812">Transmembrane</keyword>
<dbReference type="Gene3D" id="1.10.287.130">
    <property type="match status" value="1"/>
</dbReference>
<evidence type="ECO:0000256" key="9">
    <source>
        <dbReference type="SAM" id="Phobius"/>
    </source>
</evidence>
<dbReference type="PANTHER" id="PTHR43711">
    <property type="entry name" value="TWO-COMPONENT HISTIDINE KINASE"/>
    <property type="match status" value="1"/>
</dbReference>
<feature type="domain" description="Histidine kinase" evidence="10">
    <location>
        <begin position="444"/>
        <end position="667"/>
    </location>
</feature>
<dbReference type="InterPro" id="IPR003594">
    <property type="entry name" value="HATPase_dom"/>
</dbReference>
<evidence type="ECO:0000256" key="7">
    <source>
        <dbReference type="ARBA" id="ARBA00023012"/>
    </source>
</evidence>
<dbReference type="FunFam" id="1.10.287.130:FF:000001">
    <property type="entry name" value="Two-component sensor histidine kinase"/>
    <property type="match status" value="1"/>
</dbReference>
<reference evidence="12" key="2">
    <citation type="submission" date="2011-02" db="EMBL/GenBank/DDBJ databases">
        <title>The complete genome of Syntrophobotulus glycolicus DSM 8271.</title>
        <authorList>
            <person name="Lucas S."/>
            <person name="Copeland A."/>
            <person name="Lapidus A."/>
            <person name="Bruce D."/>
            <person name="Goodwin L."/>
            <person name="Pitluck S."/>
            <person name="Kyrpides N."/>
            <person name="Mavromatis K."/>
            <person name="Pagani I."/>
            <person name="Ivanova N."/>
            <person name="Mikhailova N."/>
            <person name="Chertkov O."/>
            <person name="Held B."/>
            <person name="Detter J.C."/>
            <person name="Tapia R."/>
            <person name="Han C."/>
            <person name="Land M."/>
            <person name="Hauser L."/>
            <person name="Markowitz V."/>
            <person name="Cheng J.-F."/>
            <person name="Hugenholtz P."/>
            <person name="Woyke T."/>
            <person name="Wu D."/>
            <person name="Spring S."/>
            <person name="Schroeder M."/>
            <person name="Brambilla E."/>
            <person name="Klenk H.-P."/>
            <person name="Eisen J.A."/>
        </authorList>
    </citation>
    <scope>NUCLEOTIDE SEQUENCE [LARGE SCALE GENOMIC DNA]</scope>
    <source>
        <strain evidence="12">DSM 8271 / FlGlyR</strain>
    </source>
</reference>
<evidence type="ECO:0000313" key="12">
    <source>
        <dbReference type="Proteomes" id="UP000007488"/>
    </source>
</evidence>
<keyword evidence="5" id="KW-0808">Transferase</keyword>
<dbReference type="EMBL" id="CP002547">
    <property type="protein sequence ID" value="ADY55422.1"/>
    <property type="molecule type" value="Genomic_DNA"/>
</dbReference>
<dbReference type="Pfam" id="PF02518">
    <property type="entry name" value="HATPase_c"/>
    <property type="match status" value="1"/>
</dbReference>
<dbReference type="PANTHER" id="PTHR43711:SF1">
    <property type="entry name" value="HISTIDINE KINASE 1"/>
    <property type="match status" value="1"/>
</dbReference>
<dbReference type="Proteomes" id="UP000007488">
    <property type="component" value="Chromosome"/>
</dbReference>
<dbReference type="EC" id="2.7.13.3" evidence="3"/>
<dbReference type="KEGG" id="sgy:Sgly_1097"/>
<dbReference type="HOGENOM" id="CLU_423749_0_0_9"/>
<feature type="transmembrane region" description="Helical" evidence="9">
    <location>
        <begin position="211"/>
        <end position="230"/>
    </location>
</feature>
<keyword evidence="4" id="KW-0597">Phosphoprotein</keyword>
<dbReference type="SUPFAM" id="SSF47384">
    <property type="entry name" value="Homodimeric domain of signal transducing histidine kinase"/>
    <property type="match status" value="1"/>
</dbReference>
<dbReference type="GO" id="GO:0016020">
    <property type="term" value="C:membrane"/>
    <property type="evidence" value="ECO:0007669"/>
    <property type="project" value="UniProtKB-SubCell"/>
</dbReference>
<feature type="transmembrane region" description="Helical" evidence="9">
    <location>
        <begin position="300"/>
        <end position="323"/>
    </location>
</feature>
<feature type="transmembrane region" description="Helical" evidence="9">
    <location>
        <begin position="237"/>
        <end position="253"/>
    </location>
</feature>
<dbReference type="eggNOG" id="COG2205">
    <property type="taxonomic scope" value="Bacteria"/>
</dbReference>
<dbReference type="STRING" id="645991.Sgly_1097"/>
<evidence type="ECO:0000313" key="11">
    <source>
        <dbReference type="EMBL" id="ADY55422.1"/>
    </source>
</evidence>
<name>F0SU39_SYNGF</name>
<accession>F0SU39</accession>
<dbReference type="Gene3D" id="3.30.565.10">
    <property type="entry name" value="Histidine kinase-like ATPase, C-terminal domain"/>
    <property type="match status" value="1"/>
</dbReference>
<dbReference type="InterPro" id="IPR005467">
    <property type="entry name" value="His_kinase_dom"/>
</dbReference>
<evidence type="ECO:0000259" key="10">
    <source>
        <dbReference type="PROSITE" id="PS50109"/>
    </source>
</evidence>
<keyword evidence="12" id="KW-1185">Reference proteome</keyword>
<keyword evidence="6 11" id="KW-0418">Kinase</keyword>
<keyword evidence="9" id="KW-1133">Transmembrane helix</keyword>
<feature type="transmembrane region" description="Helical" evidence="9">
    <location>
        <begin position="329"/>
        <end position="347"/>
    </location>
</feature>